<dbReference type="CDD" id="cd07043">
    <property type="entry name" value="STAS_anti-anti-sigma_factors"/>
    <property type="match status" value="1"/>
</dbReference>
<keyword evidence="3" id="KW-1185">Reference proteome</keyword>
<dbReference type="PANTHER" id="PTHR33495">
    <property type="entry name" value="ANTI-SIGMA FACTOR ANTAGONIST TM_1081-RELATED-RELATED"/>
    <property type="match status" value="1"/>
</dbReference>
<organism evidence="2 3">
    <name type="scientific">[Mycobacterium] manitobense</name>
    <dbReference type="NCBI Taxonomy" id="190147"/>
    <lineage>
        <taxon>Bacteria</taxon>
        <taxon>Bacillati</taxon>
        <taxon>Actinomycetota</taxon>
        <taxon>Actinomycetes</taxon>
        <taxon>Mycobacteriales</taxon>
        <taxon>Mycobacteriaceae</taxon>
        <taxon>Mycolicibacterium</taxon>
    </lineage>
</organism>
<dbReference type="Pfam" id="PF01740">
    <property type="entry name" value="STAS"/>
    <property type="match status" value="1"/>
</dbReference>
<dbReference type="InterPro" id="IPR002645">
    <property type="entry name" value="STAS_dom"/>
</dbReference>
<dbReference type="SUPFAM" id="SSF52091">
    <property type="entry name" value="SpoIIaa-like"/>
    <property type="match status" value="1"/>
</dbReference>
<evidence type="ECO:0000259" key="1">
    <source>
        <dbReference type="PROSITE" id="PS50801"/>
    </source>
</evidence>
<dbReference type="Proteomes" id="UP001140293">
    <property type="component" value="Unassembled WGS sequence"/>
</dbReference>
<gene>
    <name evidence="2" type="ORF">H7I41_10645</name>
</gene>
<dbReference type="Gene3D" id="3.30.750.24">
    <property type="entry name" value="STAS domain"/>
    <property type="match status" value="1"/>
</dbReference>
<sequence>MIRQHAVRAGFGLTSEWIEHIAVITVSGDLDLLTAPALSEAIDVALSESPDALIVDLSEVHFLAVAGMNLLLVTHRNIPPSTPFAVVADGPATRRPLTLTGVDAVVRVHRTLDEVLSGIRA</sequence>
<feature type="domain" description="STAS" evidence="1">
    <location>
        <begin position="19"/>
        <end position="119"/>
    </location>
</feature>
<proteinExistence type="predicted"/>
<accession>A0A9X3BVD3</accession>
<name>A0A9X3BVD3_9MYCO</name>
<evidence type="ECO:0000313" key="2">
    <source>
        <dbReference type="EMBL" id="MCV7170371.1"/>
    </source>
</evidence>
<comment type="caution">
    <text evidence="2">The sequence shown here is derived from an EMBL/GenBank/DDBJ whole genome shotgun (WGS) entry which is preliminary data.</text>
</comment>
<dbReference type="GO" id="GO:0043856">
    <property type="term" value="F:anti-sigma factor antagonist activity"/>
    <property type="evidence" value="ECO:0007669"/>
    <property type="project" value="TreeGrafter"/>
</dbReference>
<dbReference type="EMBL" id="JACKSJ010000085">
    <property type="protein sequence ID" value="MCV7170371.1"/>
    <property type="molecule type" value="Genomic_DNA"/>
</dbReference>
<reference evidence="2" key="1">
    <citation type="submission" date="2020-07" db="EMBL/GenBank/DDBJ databases">
        <authorList>
            <person name="Pettersson B.M.F."/>
            <person name="Behra P.R.K."/>
            <person name="Ramesh M."/>
            <person name="Das S."/>
            <person name="Dasgupta S."/>
            <person name="Kirsebom L.A."/>
        </authorList>
    </citation>
    <scope>NUCLEOTIDE SEQUENCE</scope>
    <source>
        <strain evidence="2">DSM 44615</strain>
    </source>
</reference>
<dbReference type="PANTHER" id="PTHR33495:SF13">
    <property type="entry name" value="ANTI-SIGMA-F FACTOR ANTAGONIST RSFB"/>
    <property type="match status" value="1"/>
</dbReference>
<dbReference type="RefSeq" id="WP_264012559.1">
    <property type="nucleotide sequence ID" value="NZ_JACKSJ010000085.1"/>
</dbReference>
<dbReference type="PROSITE" id="PS50801">
    <property type="entry name" value="STAS"/>
    <property type="match status" value="1"/>
</dbReference>
<dbReference type="AlphaFoldDB" id="A0A9X3BVD3"/>
<protein>
    <submittedName>
        <fullName evidence="2">STAS domain-containing protein</fullName>
    </submittedName>
</protein>
<dbReference type="InterPro" id="IPR036513">
    <property type="entry name" value="STAS_dom_sf"/>
</dbReference>
<reference evidence="2" key="2">
    <citation type="journal article" date="2022" name="BMC Genomics">
        <title>Comparative genome analysis of mycobacteria focusing on tRNA and non-coding RNA.</title>
        <authorList>
            <person name="Behra P.R.K."/>
            <person name="Pettersson B.M.F."/>
            <person name="Ramesh M."/>
            <person name="Das S."/>
            <person name="Dasgupta S."/>
            <person name="Kirsebom L.A."/>
        </authorList>
    </citation>
    <scope>NUCLEOTIDE SEQUENCE</scope>
    <source>
        <strain evidence="2">DSM 44615</strain>
    </source>
</reference>
<evidence type="ECO:0000313" key="3">
    <source>
        <dbReference type="Proteomes" id="UP001140293"/>
    </source>
</evidence>